<dbReference type="GO" id="GO:0032259">
    <property type="term" value="P:methylation"/>
    <property type="evidence" value="ECO:0007669"/>
    <property type="project" value="UniProtKB-KW"/>
</dbReference>
<dbReference type="PIRSF" id="PIRSF005739">
    <property type="entry name" value="O-mtase"/>
    <property type="match status" value="1"/>
</dbReference>
<evidence type="ECO:0000256" key="2">
    <source>
        <dbReference type="ARBA" id="ARBA00022679"/>
    </source>
</evidence>
<dbReference type="CDD" id="cd02440">
    <property type="entry name" value="AdoMet_MTases"/>
    <property type="match status" value="1"/>
</dbReference>
<evidence type="ECO:0000313" key="6">
    <source>
        <dbReference type="EMBL" id="MDT0302494.1"/>
    </source>
</evidence>
<evidence type="ECO:0000256" key="3">
    <source>
        <dbReference type="ARBA" id="ARBA00022691"/>
    </source>
</evidence>
<dbReference type="SUPFAM" id="SSF53335">
    <property type="entry name" value="S-adenosyl-L-methionine-dependent methyltransferases"/>
    <property type="match status" value="1"/>
</dbReference>
<dbReference type="InterPro" id="IPR029063">
    <property type="entry name" value="SAM-dependent_MTases_sf"/>
</dbReference>
<dbReference type="InterPro" id="IPR016461">
    <property type="entry name" value="COMT-like"/>
</dbReference>
<dbReference type="Proteomes" id="UP001183226">
    <property type="component" value="Unassembled WGS sequence"/>
</dbReference>
<evidence type="ECO:0000256" key="1">
    <source>
        <dbReference type="ARBA" id="ARBA00022603"/>
    </source>
</evidence>
<dbReference type="InterPro" id="IPR036390">
    <property type="entry name" value="WH_DNA-bd_sf"/>
</dbReference>
<dbReference type="PANTHER" id="PTHR43712">
    <property type="entry name" value="PUTATIVE (AFU_ORTHOLOGUE AFUA_4G14580)-RELATED"/>
    <property type="match status" value="1"/>
</dbReference>
<dbReference type="Gene3D" id="3.40.50.150">
    <property type="entry name" value="Vaccinia Virus protein VP39"/>
    <property type="match status" value="1"/>
</dbReference>
<proteinExistence type="predicted"/>
<dbReference type="GO" id="GO:0008168">
    <property type="term" value="F:methyltransferase activity"/>
    <property type="evidence" value="ECO:0007669"/>
    <property type="project" value="UniProtKB-KW"/>
</dbReference>
<keyword evidence="7" id="KW-1185">Reference proteome</keyword>
<keyword evidence="3" id="KW-0949">S-adenosyl-L-methionine</keyword>
<reference evidence="7" key="1">
    <citation type="submission" date="2023-07" db="EMBL/GenBank/DDBJ databases">
        <title>30 novel species of actinomycetes from the DSMZ collection.</title>
        <authorList>
            <person name="Nouioui I."/>
        </authorList>
    </citation>
    <scope>NUCLEOTIDE SEQUENCE [LARGE SCALE GENOMIC DNA]</scope>
    <source>
        <strain evidence="7">DSM 45055</strain>
    </source>
</reference>
<dbReference type="InterPro" id="IPR036388">
    <property type="entry name" value="WH-like_DNA-bd_sf"/>
</dbReference>
<dbReference type="Pfam" id="PF08100">
    <property type="entry name" value="Dimerisation"/>
    <property type="match status" value="1"/>
</dbReference>
<comment type="caution">
    <text evidence="6">The sequence shown here is derived from an EMBL/GenBank/DDBJ whole genome shotgun (WGS) entry which is preliminary data.</text>
</comment>
<dbReference type="InterPro" id="IPR001077">
    <property type="entry name" value="COMT_C"/>
</dbReference>
<dbReference type="EMBL" id="JAVREK010000009">
    <property type="protein sequence ID" value="MDT0302494.1"/>
    <property type="molecule type" value="Genomic_DNA"/>
</dbReference>
<keyword evidence="2" id="KW-0808">Transferase</keyword>
<dbReference type="PROSITE" id="PS51683">
    <property type="entry name" value="SAM_OMT_II"/>
    <property type="match status" value="1"/>
</dbReference>
<dbReference type="Gene3D" id="1.10.10.10">
    <property type="entry name" value="Winged helix-like DNA-binding domain superfamily/Winged helix DNA-binding domain"/>
    <property type="match status" value="1"/>
</dbReference>
<feature type="domain" description="O-methyltransferase dimerisation" evidence="5">
    <location>
        <begin position="15"/>
        <end position="89"/>
    </location>
</feature>
<dbReference type="RefSeq" id="WP_311544985.1">
    <property type="nucleotide sequence ID" value="NZ_JAVREK010000009.1"/>
</dbReference>
<evidence type="ECO:0000259" key="5">
    <source>
        <dbReference type="Pfam" id="PF08100"/>
    </source>
</evidence>
<dbReference type="SUPFAM" id="SSF46785">
    <property type="entry name" value="Winged helix' DNA-binding domain"/>
    <property type="match status" value="1"/>
</dbReference>
<sequence>MAGGEGEGEDERLLRLLMGPWLAEAVAAAVRLGVIDRLGDAPARAGELADELSLAADPLERLLLLLVGLEVLEEREGRFGLAPVGERLHSRHPSSMRDLALLYRSDLFRGAWRGLADSVRTGRQAFASVYGRDVYTYLAEHPVDAALFDAGMAAGGSFADPLPAVYDFSRAERVADVGGGDGSRLAALLQAHPGLHGVLQERPQVLAGARGRLGAFVGEGRCELVGADFLAEVPVVADTFLLCRVLHNWDDDSCARILANCAAAMAPGARLLILERVMPDDRQAWLSRAFDVHMMVMTTGRERTAAEYEALLRPAGLRTLEIRGLDAEMRVLVAGGD</sequence>
<evidence type="ECO:0000259" key="4">
    <source>
        <dbReference type="Pfam" id="PF00891"/>
    </source>
</evidence>
<keyword evidence="1 6" id="KW-0489">Methyltransferase</keyword>
<name>A0ABU2KT73_9ACTN</name>
<dbReference type="InterPro" id="IPR012967">
    <property type="entry name" value="COMT_dimerisation"/>
</dbReference>
<protein>
    <submittedName>
        <fullName evidence="6">Methyltransferase</fullName>
    </submittedName>
</protein>
<dbReference type="PANTHER" id="PTHR43712:SF2">
    <property type="entry name" value="O-METHYLTRANSFERASE CICE"/>
    <property type="match status" value="1"/>
</dbReference>
<evidence type="ECO:0000313" key="7">
    <source>
        <dbReference type="Proteomes" id="UP001183226"/>
    </source>
</evidence>
<gene>
    <name evidence="6" type="ORF">RM446_10280</name>
</gene>
<dbReference type="Pfam" id="PF00891">
    <property type="entry name" value="Methyltransf_2"/>
    <property type="match status" value="1"/>
</dbReference>
<organism evidence="6 7">
    <name type="scientific">Streptomonospora wellingtoniae</name>
    <dbReference type="NCBI Taxonomy" id="3075544"/>
    <lineage>
        <taxon>Bacteria</taxon>
        <taxon>Bacillati</taxon>
        <taxon>Actinomycetota</taxon>
        <taxon>Actinomycetes</taxon>
        <taxon>Streptosporangiales</taxon>
        <taxon>Nocardiopsidaceae</taxon>
        <taxon>Streptomonospora</taxon>
    </lineage>
</organism>
<feature type="domain" description="O-methyltransferase C-terminal" evidence="4">
    <location>
        <begin position="112"/>
        <end position="317"/>
    </location>
</feature>
<accession>A0ABU2KT73</accession>